<dbReference type="Gene3D" id="1.10.3480.10">
    <property type="entry name" value="TorD-like"/>
    <property type="match status" value="1"/>
</dbReference>
<dbReference type="GO" id="GO:0051082">
    <property type="term" value="F:unfolded protein binding"/>
    <property type="evidence" value="ECO:0007669"/>
    <property type="project" value="InterPro"/>
</dbReference>
<dbReference type="InterPro" id="IPR020945">
    <property type="entry name" value="DMSO/NO3_reduct_chaperone"/>
</dbReference>
<proteinExistence type="predicted"/>
<reference evidence="3" key="1">
    <citation type="submission" date="2024-02" db="EMBL/GenBank/DDBJ databases">
        <title>Tomenella chthoni gen. nov. sp. nov., a member of the family Jonesiaceae isolated from bat guano.</title>
        <authorList>
            <person name="Miller S.L."/>
            <person name="King J."/>
            <person name="Sankaranarayanan K."/>
            <person name="Lawson P.A."/>
        </authorList>
    </citation>
    <scope>NUCLEOTIDE SEQUENCE</scope>
    <source>
        <strain evidence="3">BS-20</strain>
    </source>
</reference>
<dbReference type="SUPFAM" id="SSF89155">
    <property type="entry name" value="TorD-like"/>
    <property type="match status" value="1"/>
</dbReference>
<dbReference type="InterPro" id="IPR036411">
    <property type="entry name" value="TorD-like_sf"/>
</dbReference>
<dbReference type="EMBL" id="CP146203">
    <property type="protein sequence ID" value="XBH22773.1"/>
    <property type="molecule type" value="Genomic_DNA"/>
</dbReference>
<dbReference type="GO" id="GO:0051131">
    <property type="term" value="P:chaperone-mediated protein complex assembly"/>
    <property type="evidence" value="ECO:0007669"/>
    <property type="project" value="InterPro"/>
</dbReference>
<accession>A0AAU7DZX6</accession>
<evidence type="ECO:0000256" key="2">
    <source>
        <dbReference type="SAM" id="MobiDB-lite"/>
    </source>
</evidence>
<sequence>MTAGPDAAVTPAASGAAAPPKRRVPISLFRRSKRRGLTEIPGRADIWALSAVLLGYPDEEFYNMVPELDQAIADLPDSAPARRLGSFWTQFKAQTPMDARKHYVETFDLRRKCSLFLSYYLHGDTRQRGMALLTLKQRYRAYGFTPQENELPDYLPMVLEFAAYTGTGAGEGLLRTHRNGIELIVKALDARKTFYAEILKAVTDILGPVTERQMVAINELARTGPPTDTAGLDSPLAPYGATLPGGPNVPFGPPEVTCSSKG</sequence>
<evidence type="ECO:0000256" key="1">
    <source>
        <dbReference type="ARBA" id="ARBA00023063"/>
    </source>
</evidence>
<dbReference type="GO" id="GO:0016530">
    <property type="term" value="F:metallochaperone activity"/>
    <property type="evidence" value="ECO:0007669"/>
    <property type="project" value="TreeGrafter"/>
</dbReference>
<dbReference type="InterPro" id="IPR003765">
    <property type="entry name" value="NO3_reductase_chaperone_NarJ"/>
</dbReference>
<organism evidence="3">
    <name type="scientific">Jonesiaceae bacterium BS-20</name>
    <dbReference type="NCBI Taxonomy" id="3120821"/>
    <lineage>
        <taxon>Bacteria</taxon>
        <taxon>Bacillati</taxon>
        <taxon>Actinomycetota</taxon>
        <taxon>Actinomycetes</taxon>
        <taxon>Micrococcales</taxon>
        <taxon>Jonesiaceae</taxon>
    </lineage>
</organism>
<dbReference type="GO" id="GO:0042128">
    <property type="term" value="P:nitrate assimilation"/>
    <property type="evidence" value="ECO:0007669"/>
    <property type="project" value="UniProtKB-KW"/>
</dbReference>
<keyword evidence="1" id="KW-0534">Nitrate assimilation</keyword>
<dbReference type="PANTHER" id="PTHR43680">
    <property type="entry name" value="NITRATE REDUCTASE MOLYBDENUM COFACTOR ASSEMBLY CHAPERONE"/>
    <property type="match status" value="1"/>
</dbReference>
<gene>
    <name evidence="3" type="primary">narJ</name>
    <name evidence="3" type="ORF">V5R04_06025</name>
</gene>
<protein>
    <submittedName>
        <fullName evidence="3">Nitrate reductase molybdenum cofactor assembly chaperone</fullName>
    </submittedName>
</protein>
<feature type="region of interest" description="Disordered" evidence="2">
    <location>
        <begin position="237"/>
        <end position="262"/>
    </location>
</feature>
<name>A0AAU7DZX6_9MICO</name>
<dbReference type="AlphaFoldDB" id="A0AAU7DZX6"/>
<dbReference type="Pfam" id="PF02613">
    <property type="entry name" value="Nitrate_red_del"/>
    <property type="match status" value="1"/>
</dbReference>
<evidence type="ECO:0000313" key="3">
    <source>
        <dbReference type="EMBL" id="XBH22773.1"/>
    </source>
</evidence>
<dbReference type="PANTHER" id="PTHR43680:SF2">
    <property type="entry name" value="NITRATE REDUCTASE MOLYBDENUM COFACTOR ASSEMBLY CHAPERONE NARJ"/>
    <property type="match status" value="1"/>
</dbReference>
<dbReference type="NCBIfam" id="TIGR00684">
    <property type="entry name" value="narJ"/>
    <property type="match status" value="1"/>
</dbReference>